<dbReference type="RefSeq" id="XP_066658193.1">
    <property type="nucleotide sequence ID" value="XM_066794984.1"/>
</dbReference>
<protein>
    <submittedName>
        <fullName evidence="2">Uncharacterized protein</fullName>
    </submittedName>
</protein>
<evidence type="ECO:0000313" key="3">
    <source>
        <dbReference type="Proteomes" id="UP001360953"/>
    </source>
</evidence>
<keyword evidence="3" id="KW-1185">Reference proteome</keyword>
<sequence>MPPSVAPSPFPPSSKRGRNSSSALPLDGVVEALNPTRLFFAVLPVRLCIDGVWTESSLSVCLTVGLPRLPLSSLVVAVVVVALARGTTTDRDFYLQTLYFWLWASSSSSSSSSSPFFSSTRSAYPQPESPAFATRGVRLYSMRLAMLCRNRQPAFFSLSSTCSHELTASTPTVWTDRQAGGAFGAAGGRAVQHKQWQRTCSR</sequence>
<organism evidence="2 3">
    <name type="scientific">Phyllosticta citribraziliensis</name>
    <dbReference type="NCBI Taxonomy" id="989973"/>
    <lineage>
        <taxon>Eukaryota</taxon>
        <taxon>Fungi</taxon>
        <taxon>Dikarya</taxon>
        <taxon>Ascomycota</taxon>
        <taxon>Pezizomycotina</taxon>
        <taxon>Dothideomycetes</taxon>
        <taxon>Dothideomycetes incertae sedis</taxon>
        <taxon>Botryosphaeriales</taxon>
        <taxon>Phyllostictaceae</taxon>
        <taxon>Phyllosticta</taxon>
    </lineage>
</organism>
<dbReference type="GeneID" id="92027890"/>
<feature type="compositionally biased region" description="Pro residues" evidence="1">
    <location>
        <begin position="1"/>
        <end position="12"/>
    </location>
</feature>
<name>A0ABR1M341_9PEZI</name>
<reference evidence="2 3" key="1">
    <citation type="submission" date="2024-04" db="EMBL/GenBank/DDBJ databases">
        <title>Phyllosticta paracitricarpa is synonymous to the EU quarantine fungus P. citricarpa based on phylogenomic analyses.</title>
        <authorList>
            <consortium name="Lawrence Berkeley National Laboratory"/>
            <person name="Van ingen-buijs V.A."/>
            <person name="Van westerhoven A.C."/>
            <person name="Haridas S."/>
            <person name="Skiadas P."/>
            <person name="Martin F."/>
            <person name="Groenewald J.Z."/>
            <person name="Crous P.W."/>
            <person name="Seidl M.F."/>
        </authorList>
    </citation>
    <scope>NUCLEOTIDE SEQUENCE [LARGE SCALE GENOMIC DNA]</scope>
    <source>
        <strain evidence="2 3">CPC 17464</strain>
    </source>
</reference>
<comment type="caution">
    <text evidence="2">The sequence shown here is derived from an EMBL/GenBank/DDBJ whole genome shotgun (WGS) entry which is preliminary data.</text>
</comment>
<dbReference type="EMBL" id="JBBPEH010000003">
    <property type="protein sequence ID" value="KAK7541262.1"/>
    <property type="molecule type" value="Genomic_DNA"/>
</dbReference>
<evidence type="ECO:0000313" key="2">
    <source>
        <dbReference type="EMBL" id="KAK7541262.1"/>
    </source>
</evidence>
<accession>A0ABR1M341</accession>
<proteinExistence type="predicted"/>
<evidence type="ECO:0000256" key="1">
    <source>
        <dbReference type="SAM" id="MobiDB-lite"/>
    </source>
</evidence>
<dbReference type="Proteomes" id="UP001360953">
    <property type="component" value="Unassembled WGS sequence"/>
</dbReference>
<gene>
    <name evidence="2" type="ORF">J3D65DRAFT_273230</name>
</gene>
<feature type="region of interest" description="Disordered" evidence="1">
    <location>
        <begin position="1"/>
        <end position="21"/>
    </location>
</feature>